<keyword evidence="1" id="KW-0808">Transferase</keyword>
<dbReference type="Gene3D" id="3.40.630.30">
    <property type="match status" value="1"/>
</dbReference>
<dbReference type="RefSeq" id="WP_349186908.1">
    <property type="nucleotide sequence ID" value="NZ_JBBMEN010000019.1"/>
</dbReference>
<dbReference type="SUPFAM" id="SSF55729">
    <property type="entry name" value="Acyl-CoA N-acyltransferases (Nat)"/>
    <property type="match status" value="1"/>
</dbReference>
<dbReference type="CDD" id="cd04301">
    <property type="entry name" value="NAT_SF"/>
    <property type="match status" value="1"/>
</dbReference>
<proteinExistence type="predicted"/>
<dbReference type="InterPro" id="IPR000182">
    <property type="entry name" value="GNAT_dom"/>
</dbReference>
<evidence type="ECO:0000313" key="5">
    <source>
        <dbReference type="Proteomes" id="UP001465119"/>
    </source>
</evidence>
<keyword evidence="5" id="KW-1185">Reference proteome</keyword>
<evidence type="ECO:0000256" key="1">
    <source>
        <dbReference type="ARBA" id="ARBA00022679"/>
    </source>
</evidence>
<dbReference type="InterPro" id="IPR050680">
    <property type="entry name" value="YpeA/RimI_acetyltransf"/>
</dbReference>
<dbReference type="Pfam" id="PF00583">
    <property type="entry name" value="Acetyltransf_1"/>
    <property type="match status" value="1"/>
</dbReference>
<feature type="domain" description="N-acetyltransferase" evidence="3">
    <location>
        <begin position="3"/>
        <end position="150"/>
    </location>
</feature>
<gene>
    <name evidence="4" type="ORF">WMO20_11360</name>
</gene>
<protein>
    <submittedName>
        <fullName evidence="4">GNAT family N-acetyltransferase</fullName>
    </submittedName>
</protein>
<dbReference type="EMBL" id="JBBMEN010000019">
    <property type="protein sequence ID" value="MEQ2386518.1"/>
    <property type="molecule type" value="Genomic_DNA"/>
</dbReference>
<evidence type="ECO:0000313" key="4">
    <source>
        <dbReference type="EMBL" id="MEQ2386518.1"/>
    </source>
</evidence>
<dbReference type="PROSITE" id="PS51186">
    <property type="entry name" value="GNAT"/>
    <property type="match status" value="1"/>
</dbReference>
<dbReference type="InterPro" id="IPR016181">
    <property type="entry name" value="Acyl_CoA_acyltransferase"/>
</dbReference>
<dbReference type="Proteomes" id="UP001465119">
    <property type="component" value="Unassembled WGS sequence"/>
</dbReference>
<dbReference type="PANTHER" id="PTHR43420:SF47">
    <property type="entry name" value="N-ACETYLTRANSFERASE DOMAIN-CONTAINING PROTEIN"/>
    <property type="match status" value="1"/>
</dbReference>
<keyword evidence="2" id="KW-0012">Acyltransferase</keyword>
<sequence length="150" mass="17016">MKIEYRRLTENELNVFISMRIKQLREEGATEEIDLTASLLQYYTHHMADGTFVSWLAFDGDKIIGTSGMSFVEKPPYFGCPSGKIGLLSSMFTAPSYRRKGIARELLSRVINDAKEYGCGVIQITASDMGIKLYSNFGFVHNSNFMQYKL</sequence>
<organism evidence="4 5">
    <name type="scientific">Faecalibacterium intestinale</name>
    <dbReference type="NCBI Taxonomy" id="3133155"/>
    <lineage>
        <taxon>Bacteria</taxon>
        <taxon>Bacillati</taxon>
        <taxon>Bacillota</taxon>
        <taxon>Clostridia</taxon>
        <taxon>Eubacteriales</taxon>
        <taxon>Oscillospiraceae</taxon>
        <taxon>Faecalibacterium</taxon>
    </lineage>
</organism>
<evidence type="ECO:0000259" key="3">
    <source>
        <dbReference type="PROSITE" id="PS51186"/>
    </source>
</evidence>
<comment type="caution">
    <text evidence="4">The sequence shown here is derived from an EMBL/GenBank/DDBJ whole genome shotgun (WGS) entry which is preliminary data.</text>
</comment>
<dbReference type="PANTHER" id="PTHR43420">
    <property type="entry name" value="ACETYLTRANSFERASE"/>
    <property type="match status" value="1"/>
</dbReference>
<accession>A0ABV1C4M3</accession>
<reference evidence="4 5" key="1">
    <citation type="submission" date="2024-03" db="EMBL/GenBank/DDBJ databases">
        <title>Human intestinal bacterial collection.</title>
        <authorList>
            <person name="Pauvert C."/>
            <person name="Hitch T.C.A."/>
            <person name="Clavel T."/>
        </authorList>
    </citation>
    <scope>NUCLEOTIDE SEQUENCE [LARGE SCALE GENOMIC DNA]</scope>
    <source>
        <strain evidence="4 5">CLA-AA-H281</strain>
    </source>
</reference>
<evidence type="ECO:0000256" key="2">
    <source>
        <dbReference type="ARBA" id="ARBA00023315"/>
    </source>
</evidence>
<name>A0ABV1C4M3_9FIRM</name>